<dbReference type="RefSeq" id="WP_083092037.1">
    <property type="nucleotide sequence ID" value="NZ_LXWF01000040.1"/>
</dbReference>
<reference evidence="2 3" key="1">
    <citation type="submission" date="2016-05" db="EMBL/GenBank/DDBJ databases">
        <title>Draft genome sequence of a porcine commensal Rothia nasimurium.</title>
        <authorList>
            <person name="Gaiser R.A."/>
            <person name="Van Baarlen P."/>
            <person name="Wells J.M."/>
        </authorList>
    </citation>
    <scope>NUCLEOTIDE SEQUENCE [LARGE SCALE GENOMIC DNA]</scope>
    <source>
        <strain evidence="2 3">PT-32</strain>
    </source>
</reference>
<sequence length="379" mass="41414">MKKRILSMAAKSVVTSLLLMTLPWASAAHANLTDTDGDKLPDTWETSGYDANSDGVIDIDFPALGASPYRKDLFVEMDWMPRADGGIELAPVEDLDRIVDVFAKYPIRNPDGSTGITLHLDAGDARGDRYNLGGGNQVEYNRLNNHLNDLTTIKNQPGNFDSARGGIFYYMIWGDLYSNGSSSGIAWMNGMDFLVTVGQTYYGRGSSNIRVGTFIHEFGHNLGLGHGGADAVNYKPHYLSVMNYAYQFTGVPKQGGLNYFGFSQRTGLTLDENAVNEAVGLGPASAGYTYTNSRFSLRRALAHKNLDLNQNGTIDADPIQVDLNNDGQFTQLSAPNDLLLMRFQTRAYAGGATPDQEHDLQIHPNELTADDARALNLIP</sequence>
<dbReference type="OrthoDB" id="369088at2"/>
<keyword evidence="3" id="KW-1185">Reference proteome</keyword>
<dbReference type="EMBL" id="LXWF01000040">
    <property type="protein sequence ID" value="ORC16464.1"/>
    <property type="molecule type" value="Genomic_DNA"/>
</dbReference>
<dbReference type="InterPro" id="IPR024079">
    <property type="entry name" value="MetalloPept_cat_dom_sf"/>
</dbReference>
<dbReference type="AlphaFoldDB" id="A0A1Y1RNM9"/>
<evidence type="ECO:0000313" key="3">
    <source>
        <dbReference type="Proteomes" id="UP000192359"/>
    </source>
</evidence>
<organism evidence="2 3">
    <name type="scientific">Rothia nasimurium</name>
    <dbReference type="NCBI Taxonomy" id="85336"/>
    <lineage>
        <taxon>Bacteria</taxon>
        <taxon>Bacillati</taxon>
        <taxon>Actinomycetota</taxon>
        <taxon>Actinomycetes</taxon>
        <taxon>Micrococcales</taxon>
        <taxon>Micrococcaceae</taxon>
        <taxon>Rothia</taxon>
    </lineage>
</organism>
<accession>A0A1Y1RNM9</accession>
<dbReference type="GO" id="GO:0008237">
    <property type="term" value="F:metallopeptidase activity"/>
    <property type="evidence" value="ECO:0007669"/>
    <property type="project" value="InterPro"/>
</dbReference>
<evidence type="ECO:0000313" key="2">
    <source>
        <dbReference type="EMBL" id="ORC16464.1"/>
    </source>
</evidence>
<gene>
    <name evidence="2" type="ORF">A7979_03850</name>
</gene>
<name>A0A1Y1RNM9_9MICC</name>
<dbReference type="SUPFAM" id="SSF55486">
    <property type="entry name" value="Metalloproteases ('zincins'), catalytic domain"/>
    <property type="match status" value="1"/>
</dbReference>
<comment type="caution">
    <text evidence="2">The sequence shown here is derived from an EMBL/GenBank/DDBJ whole genome shotgun (WGS) entry which is preliminary data.</text>
</comment>
<evidence type="ECO:0000256" key="1">
    <source>
        <dbReference type="SAM" id="SignalP"/>
    </source>
</evidence>
<dbReference type="Proteomes" id="UP000192359">
    <property type="component" value="Unassembled WGS sequence"/>
</dbReference>
<dbReference type="Pfam" id="PF13582">
    <property type="entry name" value="Reprolysin_3"/>
    <property type="match status" value="1"/>
</dbReference>
<evidence type="ECO:0008006" key="4">
    <source>
        <dbReference type="Google" id="ProtNLM"/>
    </source>
</evidence>
<feature type="chain" id="PRO_5038906125" description="C4-dicarboxylate ABC transporter substrate-binding protein" evidence="1">
    <location>
        <begin position="31"/>
        <end position="379"/>
    </location>
</feature>
<proteinExistence type="predicted"/>
<protein>
    <recommendedName>
        <fullName evidence="4">C4-dicarboxylate ABC transporter substrate-binding protein</fullName>
    </recommendedName>
</protein>
<dbReference type="Gene3D" id="3.40.390.10">
    <property type="entry name" value="Collagenase (Catalytic Domain)"/>
    <property type="match status" value="1"/>
</dbReference>
<keyword evidence="1" id="KW-0732">Signal</keyword>
<feature type="signal peptide" evidence="1">
    <location>
        <begin position="1"/>
        <end position="30"/>
    </location>
</feature>